<dbReference type="CDD" id="cd00070">
    <property type="entry name" value="GLECT"/>
    <property type="match status" value="1"/>
</dbReference>
<reference evidence="5" key="1">
    <citation type="submission" date="2019-03" db="EMBL/GenBank/DDBJ databases">
        <title>Genome sequencing and reference-guided assembly of Black Bengal Goat (Capra hircus).</title>
        <authorList>
            <person name="Siddiki A.Z."/>
            <person name="Baten A."/>
            <person name="Billah M."/>
            <person name="Alam M.A.U."/>
            <person name="Shawrob K.S.M."/>
            <person name="Saha S."/>
            <person name="Chowdhury M."/>
            <person name="Rahman A.H."/>
            <person name="Stear M."/>
            <person name="Miah G."/>
            <person name="Das G.B."/>
            <person name="Hossain M.M."/>
            <person name="Kumkum M."/>
            <person name="Islam M.S."/>
            <person name="Mollah A.M."/>
            <person name="Ahsan A."/>
            <person name="Tusar F."/>
            <person name="Khan M.K.I."/>
        </authorList>
    </citation>
    <scope>NUCLEOTIDE SEQUENCE [LARGE SCALE GENOMIC DNA]</scope>
</reference>
<accession>A0A8C2REJ9</accession>
<evidence type="ECO:0000313" key="5">
    <source>
        <dbReference type="Ensembl" id="ENSCHIP00010027652.1"/>
    </source>
</evidence>
<dbReference type="PANTHER" id="PTHR11346">
    <property type="entry name" value="GALECTIN"/>
    <property type="match status" value="1"/>
</dbReference>
<protein>
    <recommendedName>
        <fullName evidence="2">Galectin</fullName>
    </recommendedName>
</protein>
<organism evidence="5">
    <name type="scientific">Capra hircus</name>
    <name type="common">Goat</name>
    <dbReference type="NCBI Taxonomy" id="9925"/>
    <lineage>
        <taxon>Eukaryota</taxon>
        <taxon>Metazoa</taxon>
        <taxon>Chordata</taxon>
        <taxon>Craniata</taxon>
        <taxon>Vertebrata</taxon>
        <taxon>Euteleostomi</taxon>
        <taxon>Mammalia</taxon>
        <taxon>Eutheria</taxon>
        <taxon>Laurasiatheria</taxon>
        <taxon>Artiodactyla</taxon>
        <taxon>Ruminantia</taxon>
        <taxon>Pecora</taxon>
        <taxon>Bovidae</taxon>
        <taxon>Caprinae</taxon>
        <taxon>Capra</taxon>
    </lineage>
</organism>
<feature type="region of interest" description="Disordered" evidence="3">
    <location>
        <begin position="1"/>
        <end position="31"/>
    </location>
</feature>
<reference evidence="5" key="2">
    <citation type="submission" date="2025-08" db="UniProtKB">
        <authorList>
            <consortium name="Ensembl"/>
        </authorList>
    </citation>
    <scope>IDENTIFICATION</scope>
</reference>
<dbReference type="InterPro" id="IPR013320">
    <property type="entry name" value="ConA-like_dom_sf"/>
</dbReference>
<feature type="compositionally biased region" description="Gly residues" evidence="3">
    <location>
        <begin position="7"/>
        <end position="21"/>
    </location>
</feature>
<name>A0A8C2REJ9_CAPHI</name>
<dbReference type="PANTHER" id="PTHR11346:SF107">
    <property type="entry name" value="GALECTIN-7"/>
    <property type="match status" value="1"/>
</dbReference>
<evidence type="ECO:0000259" key="4">
    <source>
        <dbReference type="PROSITE" id="PS51304"/>
    </source>
</evidence>
<dbReference type="SMART" id="SM00908">
    <property type="entry name" value="Gal-bind_lectin"/>
    <property type="match status" value="1"/>
</dbReference>
<sequence length="247" mass="26782">MAPGPGSVPGVGGGCGKGESPGPGTPCFDLRSQQPYPHRHCRPAVAAMAGSFNVPHKTALPEGIRVGTVLRIRGLVPDKAGRFYVNLLCSEEPGSDAALHFNPRLDESTVVFNTLERGTWGAEERGSGIPFQRGQPFDVLLIATEEGFKQFWDRGMDDLEDRTPNKSQPGVVTEDPPLPGLFFTFCASEEGDASRNPGNCIHCQSLKSTQAVIADSEYHHFRYRIPPGRVRALEVGGDLQLELVKIF</sequence>
<dbReference type="GO" id="GO:0030246">
    <property type="term" value="F:carbohydrate binding"/>
    <property type="evidence" value="ECO:0007669"/>
    <property type="project" value="UniProtKB-UniRule"/>
</dbReference>
<dbReference type="Pfam" id="PF00337">
    <property type="entry name" value="Gal-bind_lectin"/>
    <property type="match status" value="1"/>
</dbReference>
<dbReference type="SMART" id="SM00276">
    <property type="entry name" value="GLECT"/>
    <property type="match status" value="1"/>
</dbReference>
<dbReference type="PROSITE" id="PS51304">
    <property type="entry name" value="GALECTIN"/>
    <property type="match status" value="1"/>
</dbReference>
<evidence type="ECO:0000256" key="1">
    <source>
        <dbReference type="ARBA" id="ARBA00022734"/>
    </source>
</evidence>
<proteinExistence type="predicted"/>
<dbReference type="Ensembl" id="ENSCHIT00010039043.1">
    <property type="protein sequence ID" value="ENSCHIP00010027652.1"/>
    <property type="gene ID" value="ENSCHIG00010020613.1"/>
</dbReference>
<dbReference type="InterPro" id="IPR001079">
    <property type="entry name" value="Galectin_CRD"/>
</dbReference>
<dbReference type="SUPFAM" id="SSF49899">
    <property type="entry name" value="Concanavalin A-like lectins/glucanases"/>
    <property type="match status" value="1"/>
</dbReference>
<dbReference type="AlphaFoldDB" id="A0A8C2REJ9"/>
<evidence type="ECO:0000256" key="2">
    <source>
        <dbReference type="RuleBase" id="RU102079"/>
    </source>
</evidence>
<feature type="domain" description="Galectin" evidence="4">
    <location>
        <begin position="56"/>
        <end position="247"/>
    </location>
</feature>
<dbReference type="InterPro" id="IPR044156">
    <property type="entry name" value="Galectin-like"/>
</dbReference>
<dbReference type="Gene3D" id="2.60.120.200">
    <property type="match status" value="1"/>
</dbReference>
<keyword evidence="1 2" id="KW-0430">Lectin</keyword>
<evidence type="ECO:0000256" key="3">
    <source>
        <dbReference type="SAM" id="MobiDB-lite"/>
    </source>
</evidence>